<keyword evidence="3 6" id="KW-0812">Transmembrane</keyword>
<dbReference type="InterPro" id="IPR050250">
    <property type="entry name" value="Macrolide_Exporter_MacB"/>
</dbReference>
<dbReference type="EMBL" id="MDGQ01000004">
    <property type="protein sequence ID" value="OEK05763.1"/>
    <property type="molecule type" value="Genomic_DNA"/>
</dbReference>
<dbReference type="PANTHER" id="PTHR30572">
    <property type="entry name" value="MEMBRANE COMPONENT OF TRANSPORTER-RELATED"/>
    <property type="match status" value="1"/>
</dbReference>
<dbReference type="PANTHER" id="PTHR30572:SF18">
    <property type="entry name" value="ABC-TYPE MACROLIDE FAMILY EXPORT SYSTEM PERMEASE COMPONENT 2"/>
    <property type="match status" value="1"/>
</dbReference>
<proteinExistence type="predicted"/>
<feature type="transmembrane region" description="Helical" evidence="6">
    <location>
        <begin position="359"/>
        <end position="379"/>
    </location>
</feature>
<evidence type="ECO:0000313" key="10">
    <source>
        <dbReference type="Proteomes" id="UP000095552"/>
    </source>
</evidence>
<feature type="transmembrane region" description="Helical" evidence="6">
    <location>
        <begin position="264"/>
        <end position="286"/>
    </location>
</feature>
<evidence type="ECO:0000313" key="9">
    <source>
        <dbReference type="EMBL" id="OEK05763.1"/>
    </source>
</evidence>
<gene>
    <name evidence="9" type="ORF">BFP71_06480</name>
</gene>
<accession>A0A1E5T2Z9</accession>
<evidence type="ECO:0000256" key="6">
    <source>
        <dbReference type="SAM" id="Phobius"/>
    </source>
</evidence>
<keyword evidence="5 6" id="KW-0472">Membrane</keyword>
<keyword evidence="4 6" id="KW-1133">Transmembrane helix</keyword>
<feature type="transmembrane region" description="Helical" evidence="6">
    <location>
        <begin position="721"/>
        <end position="741"/>
    </location>
</feature>
<evidence type="ECO:0000256" key="2">
    <source>
        <dbReference type="ARBA" id="ARBA00022475"/>
    </source>
</evidence>
<comment type="caution">
    <text evidence="9">The sequence shown here is derived from an EMBL/GenBank/DDBJ whole genome shotgun (WGS) entry which is preliminary data.</text>
</comment>
<dbReference type="InterPro" id="IPR025857">
    <property type="entry name" value="MacB_PCD"/>
</dbReference>
<evidence type="ECO:0000256" key="1">
    <source>
        <dbReference type="ARBA" id="ARBA00004651"/>
    </source>
</evidence>
<feature type="domain" description="ABC3 transporter permease C-terminal" evidence="7">
    <location>
        <begin position="672"/>
        <end position="785"/>
    </location>
</feature>
<feature type="transmembrane region" description="Helical" evidence="6">
    <location>
        <begin position="753"/>
        <end position="774"/>
    </location>
</feature>
<feature type="transmembrane region" description="Helical" evidence="6">
    <location>
        <begin position="15"/>
        <end position="38"/>
    </location>
</feature>
<dbReference type="STRING" id="1563681.BFP71_06480"/>
<dbReference type="AlphaFoldDB" id="A0A1E5T2Z9"/>
<keyword evidence="10" id="KW-1185">Reference proteome</keyword>
<evidence type="ECO:0000259" key="8">
    <source>
        <dbReference type="Pfam" id="PF12704"/>
    </source>
</evidence>
<reference evidence="9 10" key="1">
    <citation type="submission" date="2016-08" db="EMBL/GenBank/DDBJ databases">
        <title>Draft genome of Fabibacter sp. strain SK-8.</title>
        <authorList>
            <person name="Wong S.-K."/>
            <person name="Hamasaki K."/>
            <person name="Yoshizawa S."/>
        </authorList>
    </citation>
    <scope>NUCLEOTIDE SEQUENCE [LARGE SCALE GENOMIC DNA]</scope>
    <source>
        <strain evidence="9 10">SK-8</strain>
    </source>
</reference>
<dbReference type="GO" id="GO:0005886">
    <property type="term" value="C:plasma membrane"/>
    <property type="evidence" value="ECO:0007669"/>
    <property type="project" value="UniProtKB-SubCell"/>
</dbReference>
<keyword evidence="2" id="KW-1003">Cell membrane</keyword>
<dbReference type="Proteomes" id="UP000095552">
    <property type="component" value="Unassembled WGS sequence"/>
</dbReference>
<name>A0A1E5T2Z9_9BACT</name>
<feature type="domain" description="MacB-like periplasmic core" evidence="8">
    <location>
        <begin position="17"/>
        <end position="197"/>
    </location>
</feature>
<feature type="transmembrane region" description="Helical" evidence="6">
    <location>
        <begin position="405"/>
        <end position="425"/>
    </location>
</feature>
<dbReference type="Pfam" id="PF12704">
    <property type="entry name" value="MacB_PCD"/>
    <property type="match status" value="1"/>
</dbReference>
<dbReference type="GO" id="GO:0022857">
    <property type="term" value="F:transmembrane transporter activity"/>
    <property type="evidence" value="ECO:0007669"/>
    <property type="project" value="TreeGrafter"/>
</dbReference>
<feature type="transmembrane region" description="Helical" evidence="6">
    <location>
        <begin position="322"/>
        <end position="339"/>
    </location>
</feature>
<evidence type="ECO:0000256" key="5">
    <source>
        <dbReference type="ARBA" id="ARBA00023136"/>
    </source>
</evidence>
<comment type="subcellular location">
    <subcellularLocation>
        <location evidence="1">Cell membrane</location>
        <topology evidence="1">Multi-pass membrane protein</topology>
    </subcellularLocation>
</comment>
<evidence type="ECO:0000256" key="3">
    <source>
        <dbReference type="ARBA" id="ARBA00022692"/>
    </source>
</evidence>
<sequence>MHYKYSSRLLRKNTLITLASLTSLVLGVLSSFMIFLWVESELTTDQFHSNYDKIYMPVIQQSANDNLRPFDLAEFLNVDYSQFPEIEKTTTIISIRPERTAIEYDNVDYRTVGIVTDSVFFEIFDFKLQVGDEYKPLQNPTDIILTASFATKIFNDVDPIGKPVKVGQYGLYQVAAIMEDIPSNSTINFDYVIPRHSQELWAIGGINMLLTNNTFDKADFNDKLKEIKEGNRQLRRYNFSVAAFSDNYFEQPLNYILFSKTGDLFYIQVMLLVAGIILIISCLNFTNMQMTFLLSQGKSNAIKQIHGARKVDNYLEVATSRFIYFLASTLITFGLFELVAKKYSSFLNLTLHFRWYEELGIIALGCIIFILIASILSLLRPRSFQSNKSLIDGTIQSKKVYSGKILTTIQYTLSIILIMATGVVFKQFKFMQNKELGFDSSNVISAKVFDLVVFQGDHEDFSKRLQSQEQKYESFKDQLSAIPGIESFTQSRLPMNKEINDYLWKLANSEFEFEQISMLHVDAGLVNTLGIELVEGRFFTDSLDNYMTKRVVVNEAAMKYWGIESVNGARLNGSGPLSGQNEPWEIIGVVKDFHYEHLSRKIEPLVLWLDGGESSAEFTFKINELNFEKTTQEITSVFQDLYPGKFFSYTILDDTINNHYNYEKKQSQIFLLFTVVAIILSSIGLFTFAIYDTQKRTKEIGIRKVTGASTFQIMRLLSGNFIKWVSLAFLIALPISWYAMVEWLSNFANRTPLTWWLFVGAGSVAMMLAVLTVIGQSYNAANRNPVHALRHE</sequence>
<evidence type="ECO:0000259" key="7">
    <source>
        <dbReference type="Pfam" id="PF02687"/>
    </source>
</evidence>
<feature type="transmembrane region" description="Helical" evidence="6">
    <location>
        <begin position="669"/>
        <end position="691"/>
    </location>
</feature>
<evidence type="ECO:0000256" key="4">
    <source>
        <dbReference type="ARBA" id="ARBA00022989"/>
    </source>
</evidence>
<dbReference type="InterPro" id="IPR003838">
    <property type="entry name" value="ABC3_permease_C"/>
</dbReference>
<protein>
    <submittedName>
        <fullName evidence="9">Uncharacterized protein</fullName>
    </submittedName>
</protein>
<dbReference type="Pfam" id="PF02687">
    <property type="entry name" value="FtsX"/>
    <property type="match status" value="1"/>
</dbReference>
<organism evidence="9 10">
    <name type="scientific">Roseivirga misakiensis</name>
    <dbReference type="NCBI Taxonomy" id="1563681"/>
    <lineage>
        <taxon>Bacteria</taxon>
        <taxon>Pseudomonadati</taxon>
        <taxon>Bacteroidota</taxon>
        <taxon>Cytophagia</taxon>
        <taxon>Cytophagales</taxon>
        <taxon>Roseivirgaceae</taxon>
        <taxon>Roseivirga</taxon>
    </lineage>
</organism>